<dbReference type="PANTHER" id="PTHR34351">
    <property type="entry name" value="SLR1927 PROTEIN-RELATED"/>
    <property type="match status" value="1"/>
</dbReference>
<reference evidence="2 3" key="1">
    <citation type="submission" date="2020-10" db="EMBL/GenBank/DDBJ databases">
        <title>Bacillus sp. HD4P25, an endophyte from a halophyte.</title>
        <authorList>
            <person name="Sun J.-Q."/>
        </authorList>
    </citation>
    <scope>NUCLEOTIDE SEQUENCE [LARGE SCALE GENOMIC DNA]</scope>
    <source>
        <strain evidence="2 3">YIM 93174</strain>
    </source>
</reference>
<feature type="transmembrane region" description="Helical" evidence="1">
    <location>
        <begin position="15"/>
        <end position="48"/>
    </location>
</feature>
<keyword evidence="1" id="KW-0812">Transmembrane</keyword>
<evidence type="ECO:0000256" key="1">
    <source>
        <dbReference type="SAM" id="Phobius"/>
    </source>
</evidence>
<keyword evidence="3" id="KW-1185">Reference proteome</keyword>
<dbReference type="EMBL" id="JADCLJ010000020">
    <property type="protein sequence ID" value="MBE4908989.1"/>
    <property type="molecule type" value="Genomic_DNA"/>
</dbReference>
<gene>
    <name evidence="2" type="ORF">IMZ08_13045</name>
</gene>
<accession>A0ABR9QKF9</accession>
<organism evidence="2 3">
    <name type="scientific">Litchfieldia luteola</name>
    <dbReference type="NCBI Taxonomy" id="682179"/>
    <lineage>
        <taxon>Bacteria</taxon>
        <taxon>Bacillati</taxon>
        <taxon>Bacillota</taxon>
        <taxon>Bacilli</taxon>
        <taxon>Bacillales</taxon>
        <taxon>Bacillaceae</taxon>
        <taxon>Litchfieldia</taxon>
    </lineage>
</organism>
<evidence type="ECO:0000313" key="3">
    <source>
        <dbReference type="Proteomes" id="UP001516662"/>
    </source>
</evidence>
<dbReference type="PANTHER" id="PTHR34351:SF2">
    <property type="entry name" value="DUF58 DOMAIN-CONTAINING PROTEIN"/>
    <property type="match status" value="1"/>
</dbReference>
<sequence length="396" mass="45495">MEWQKQVSLGNELSFLGIISLVVLFSGILGKSFFLLFVGAFFLVFIYANQLYLKRVGTHLTVTCDQSVIKLFQGESERFTLALSQRGIFPIFNATLRVTIDNVLELDNGRDIIDGEQVELVIPISLFRKQRVDIELPFVARKRGVARIRTIEMRIPHLFGFGELYLKRIKQIPFETIVYTNPHAVSGIERIIPKNQGEYPIRQSFFEDMSAITGARDYNSADPFNRIHWKASARTARLQTKQFERTALFSWTLFVNVRERKLEEILSGLTYLLEYATKKNIAFELFVNVRRAGKTPYLHIPMGVGKEHLQKVLEIIARLSKHSVTIPFHNMVYTVGRNSQLSPYVILCGEFEQSEAIVLNTLKKRGIDSFKLVEHEGLTHLTRTSFQERKVVDYAG</sequence>
<protein>
    <submittedName>
        <fullName evidence="2">DUF58 domain-containing protein</fullName>
    </submittedName>
</protein>
<comment type="caution">
    <text evidence="2">The sequence shown here is derived from an EMBL/GenBank/DDBJ whole genome shotgun (WGS) entry which is preliminary data.</text>
</comment>
<dbReference type="RefSeq" id="WP_193537135.1">
    <property type="nucleotide sequence ID" value="NZ_JADCLJ010000020.1"/>
</dbReference>
<proteinExistence type="predicted"/>
<dbReference type="Proteomes" id="UP001516662">
    <property type="component" value="Unassembled WGS sequence"/>
</dbReference>
<keyword evidence="1" id="KW-0472">Membrane</keyword>
<evidence type="ECO:0000313" key="2">
    <source>
        <dbReference type="EMBL" id="MBE4908989.1"/>
    </source>
</evidence>
<keyword evidence="1" id="KW-1133">Transmembrane helix</keyword>
<name>A0ABR9QKF9_9BACI</name>